<reference evidence="2 3" key="2">
    <citation type="submission" date="2018-11" db="EMBL/GenBank/DDBJ databases">
        <authorList>
            <consortium name="Pathogen Informatics"/>
        </authorList>
    </citation>
    <scope>NUCLEOTIDE SEQUENCE [LARGE SCALE GENOMIC DNA]</scope>
</reference>
<reference evidence="4" key="1">
    <citation type="submission" date="2017-02" db="UniProtKB">
        <authorList>
            <consortium name="WormBaseParasite"/>
        </authorList>
    </citation>
    <scope>IDENTIFICATION</scope>
</reference>
<dbReference type="Proteomes" id="UP000276776">
    <property type="component" value="Unassembled WGS sequence"/>
</dbReference>
<gene>
    <name evidence="2" type="ORF">TCLT_LOCUS5922</name>
</gene>
<organism evidence="4">
    <name type="scientific">Thelazia callipaeda</name>
    <name type="common">Oriental eyeworm</name>
    <name type="synonym">Parasitic nematode</name>
    <dbReference type="NCBI Taxonomy" id="103827"/>
    <lineage>
        <taxon>Eukaryota</taxon>
        <taxon>Metazoa</taxon>
        <taxon>Ecdysozoa</taxon>
        <taxon>Nematoda</taxon>
        <taxon>Chromadorea</taxon>
        <taxon>Rhabditida</taxon>
        <taxon>Spirurina</taxon>
        <taxon>Spiruromorpha</taxon>
        <taxon>Thelazioidea</taxon>
        <taxon>Thelaziidae</taxon>
        <taxon>Thelazia</taxon>
    </lineage>
</organism>
<evidence type="ECO:0000256" key="1">
    <source>
        <dbReference type="SAM" id="SignalP"/>
    </source>
</evidence>
<dbReference type="OrthoDB" id="5813613at2759"/>
<feature type="chain" id="PRO_5043126471" evidence="1">
    <location>
        <begin position="27"/>
        <end position="74"/>
    </location>
</feature>
<evidence type="ECO:0000313" key="3">
    <source>
        <dbReference type="Proteomes" id="UP000276776"/>
    </source>
</evidence>
<protein>
    <submittedName>
        <fullName evidence="4">Secreted protein</fullName>
    </submittedName>
</protein>
<evidence type="ECO:0000313" key="2">
    <source>
        <dbReference type="EMBL" id="VDN03222.1"/>
    </source>
</evidence>
<accession>A0A0N5CZK8</accession>
<feature type="signal peptide" evidence="1">
    <location>
        <begin position="1"/>
        <end position="26"/>
    </location>
</feature>
<name>A0A0N5CZK8_THECL</name>
<dbReference type="EMBL" id="UYYF01004373">
    <property type="protein sequence ID" value="VDN03222.1"/>
    <property type="molecule type" value="Genomic_DNA"/>
</dbReference>
<proteinExistence type="predicted"/>
<keyword evidence="1" id="KW-0732">Signal</keyword>
<dbReference type="AlphaFoldDB" id="A0A0N5CZK8"/>
<dbReference type="WBParaSite" id="TCLT_0000593301-mRNA-1">
    <property type="protein sequence ID" value="TCLT_0000593301-mRNA-1"/>
    <property type="gene ID" value="TCLT_0000593301"/>
</dbReference>
<sequence length="74" mass="8555">MFLQTKINHFIFQIKIFYLRFNLVLCLHSFTANIGAKNGIGGANARPELQFANKRGQTFVRFGKRSQTFVRFGK</sequence>
<evidence type="ECO:0000313" key="4">
    <source>
        <dbReference type="WBParaSite" id="TCLT_0000593301-mRNA-1"/>
    </source>
</evidence>
<keyword evidence="3" id="KW-1185">Reference proteome</keyword>